<feature type="compositionally biased region" description="Basic and acidic residues" evidence="1">
    <location>
        <begin position="34"/>
        <end position="45"/>
    </location>
</feature>
<accession>A0A498ICR8</accession>
<reference evidence="2 3" key="1">
    <citation type="submission" date="2018-10" db="EMBL/GenBank/DDBJ databases">
        <title>A high-quality apple genome assembly.</title>
        <authorList>
            <person name="Hu J."/>
        </authorList>
    </citation>
    <scope>NUCLEOTIDE SEQUENCE [LARGE SCALE GENOMIC DNA]</scope>
    <source>
        <strain evidence="3">cv. HFTH1</strain>
        <tissue evidence="2">Young leaf</tissue>
    </source>
</reference>
<dbReference type="EMBL" id="RDQH01000338">
    <property type="protein sequence ID" value="RXH80779.1"/>
    <property type="molecule type" value="Genomic_DNA"/>
</dbReference>
<name>A0A498ICR8_MALDO</name>
<evidence type="ECO:0000313" key="2">
    <source>
        <dbReference type="EMBL" id="RXH80779.1"/>
    </source>
</evidence>
<dbReference type="Proteomes" id="UP000290289">
    <property type="component" value="Chromosome 12"/>
</dbReference>
<proteinExistence type="predicted"/>
<gene>
    <name evidence="2" type="ORF">DVH24_004693</name>
</gene>
<dbReference type="AlphaFoldDB" id="A0A498ICR8"/>
<comment type="caution">
    <text evidence="2">The sequence shown here is derived from an EMBL/GenBank/DDBJ whole genome shotgun (WGS) entry which is preliminary data.</text>
</comment>
<feature type="compositionally biased region" description="Basic and acidic residues" evidence="1">
    <location>
        <begin position="68"/>
        <end position="94"/>
    </location>
</feature>
<feature type="compositionally biased region" description="Basic and acidic residues" evidence="1">
    <location>
        <begin position="1"/>
        <end position="14"/>
    </location>
</feature>
<sequence length="106" mass="12303">MLQIKEDQNFKDPNENDLENEEPPKEDPDNDDRVEEHTHDNKDTVTEAPIQENAIENDVAMENPEQGHAIDHDPHGNEEDHEHEEKDSHCKRDIWISPRCSNADSN</sequence>
<feature type="region of interest" description="Disordered" evidence="1">
    <location>
        <begin position="1"/>
        <end position="106"/>
    </location>
</feature>
<evidence type="ECO:0000256" key="1">
    <source>
        <dbReference type="SAM" id="MobiDB-lite"/>
    </source>
</evidence>
<protein>
    <submittedName>
        <fullName evidence="2">Uncharacterized protein</fullName>
    </submittedName>
</protein>
<evidence type="ECO:0000313" key="3">
    <source>
        <dbReference type="Proteomes" id="UP000290289"/>
    </source>
</evidence>
<organism evidence="2 3">
    <name type="scientific">Malus domestica</name>
    <name type="common">Apple</name>
    <name type="synonym">Pyrus malus</name>
    <dbReference type="NCBI Taxonomy" id="3750"/>
    <lineage>
        <taxon>Eukaryota</taxon>
        <taxon>Viridiplantae</taxon>
        <taxon>Streptophyta</taxon>
        <taxon>Embryophyta</taxon>
        <taxon>Tracheophyta</taxon>
        <taxon>Spermatophyta</taxon>
        <taxon>Magnoliopsida</taxon>
        <taxon>eudicotyledons</taxon>
        <taxon>Gunneridae</taxon>
        <taxon>Pentapetalae</taxon>
        <taxon>rosids</taxon>
        <taxon>fabids</taxon>
        <taxon>Rosales</taxon>
        <taxon>Rosaceae</taxon>
        <taxon>Amygdaloideae</taxon>
        <taxon>Maleae</taxon>
        <taxon>Malus</taxon>
    </lineage>
</organism>
<keyword evidence="3" id="KW-1185">Reference proteome</keyword>